<proteinExistence type="inferred from homology"/>
<dbReference type="Gene3D" id="3.30.559.10">
    <property type="entry name" value="Chloramphenicol acetyltransferase-like domain"/>
    <property type="match status" value="1"/>
</dbReference>
<dbReference type="GO" id="GO:0045252">
    <property type="term" value="C:oxoglutarate dehydrogenase complex"/>
    <property type="evidence" value="ECO:0007669"/>
    <property type="project" value="UniProtKB-UniRule"/>
</dbReference>
<dbReference type="GO" id="GO:0006099">
    <property type="term" value="P:tricarboxylic acid cycle"/>
    <property type="evidence" value="ECO:0007669"/>
    <property type="project" value="UniProtKB-UniRule"/>
</dbReference>
<evidence type="ECO:0000313" key="15">
    <source>
        <dbReference type="EMBL" id="QIB64384.1"/>
    </source>
</evidence>
<dbReference type="PROSITE" id="PS51826">
    <property type="entry name" value="PSBD"/>
    <property type="match status" value="1"/>
</dbReference>
<comment type="similarity">
    <text evidence="3 11">Belongs to the 2-oxoacid dehydrogenase family.</text>
</comment>
<comment type="catalytic activity">
    <reaction evidence="10 11">
        <text>N(6)-[(R)-dihydrolipoyl]-L-lysyl-[protein] + succinyl-CoA = N(6)-[(R)-S(8)-succinyldihydrolipoyl]-L-lysyl-[protein] + CoA</text>
        <dbReference type="Rhea" id="RHEA:15213"/>
        <dbReference type="Rhea" id="RHEA-COMP:10475"/>
        <dbReference type="Rhea" id="RHEA-COMP:20092"/>
        <dbReference type="ChEBI" id="CHEBI:57287"/>
        <dbReference type="ChEBI" id="CHEBI:57292"/>
        <dbReference type="ChEBI" id="CHEBI:83100"/>
        <dbReference type="ChEBI" id="CHEBI:83120"/>
        <dbReference type="EC" id="2.3.1.61"/>
    </reaction>
</comment>
<name>A0A6C0U4K6_9GAMM</name>
<dbReference type="SUPFAM" id="SSF47005">
    <property type="entry name" value="Peripheral subunit-binding domain of 2-oxo acid dehydrogenase complex"/>
    <property type="match status" value="1"/>
</dbReference>
<dbReference type="PROSITE" id="PS50968">
    <property type="entry name" value="BIOTINYL_LIPOYL"/>
    <property type="match status" value="1"/>
</dbReference>
<dbReference type="InterPro" id="IPR036625">
    <property type="entry name" value="E3-bd_dom_sf"/>
</dbReference>
<organism evidence="15 16">
    <name type="scientific">Kineobactrum salinum</name>
    <dbReference type="NCBI Taxonomy" id="2708301"/>
    <lineage>
        <taxon>Bacteria</taxon>
        <taxon>Pseudomonadati</taxon>
        <taxon>Pseudomonadota</taxon>
        <taxon>Gammaproteobacteria</taxon>
        <taxon>Cellvibrionales</taxon>
        <taxon>Halieaceae</taxon>
        <taxon>Kineobactrum</taxon>
    </lineage>
</organism>
<dbReference type="EC" id="2.3.1.61" evidence="4 11"/>
<evidence type="ECO:0000256" key="6">
    <source>
        <dbReference type="ARBA" id="ARBA00022532"/>
    </source>
</evidence>
<keyword evidence="16" id="KW-1185">Reference proteome</keyword>
<evidence type="ECO:0000256" key="12">
    <source>
        <dbReference type="SAM" id="MobiDB-lite"/>
    </source>
</evidence>
<evidence type="ECO:0000256" key="8">
    <source>
        <dbReference type="ARBA" id="ARBA00022823"/>
    </source>
</evidence>
<dbReference type="Gene3D" id="2.40.50.100">
    <property type="match status" value="1"/>
</dbReference>
<evidence type="ECO:0000256" key="10">
    <source>
        <dbReference type="ARBA" id="ARBA00052761"/>
    </source>
</evidence>
<dbReference type="PANTHER" id="PTHR43416:SF5">
    <property type="entry name" value="DIHYDROLIPOYLLYSINE-RESIDUE SUCCINYLTRANSFERASE COMPONENT OF 2-OXOGLUTARATE DEHYDROGENASE COMPLEX, MITOCHONDRIAL"/>
    <property type="match status" value="1"/>
</dbReference>
<dbReference type="KEGG" id="kim:G3T16_02160"/>
<keyword evidence="9 11" id="KW-0012">Acyltransferase</keyword>
<protein>
    <recommendedName>
        <fullName evidence="5 11">Dihydrolipoyllysine-residue succinyltransferase component of 2-oxoglutarate dehydrogenase complex</fullName>
        <ecNumber evidence="4 11">2.3.1.61</ecNumber>
    </recommendedName>
    <alternativeName>
        <fullName evidence="11">2-oxoglutarate dehydrogenase complex component E2</fullName>
    </alternativeName>
</protein>
<evidence type="ECO:0000256" key="3">
    <source>
        <dbReference type="ARBA" id="ARBA00007317"/>
    </source>
</evidence>
<sequence>MAIEIKAPTFPESVADGEIATWHKQEGESVARDELIVEIETDKVVMEVVAPEDGVISKIHAAEGDTIASDQLLAELEPGAAPAADKESSSSAPQSGDGAERPQAAAKGSEESSATEAVMGPAARQLVEEHRLDPASIEATGKGGRVTKEDIIAHLQRQPAAGEKPEPQRPAAEEPLSPAPTGPTGERVEKRVPMTRMRARIAERLLQASSETAMLTTFNEVNMAPVMALREKYKEQFEKTHNGTRLGFMGFFVRACCEALKRFPEVNASIDGTDVVYHGYQDIGVAVSTPGGLVVPVLRDADFMSLADVEAAVRDLGLRARDNKLTIDDMTGGTFTVTNGGVFGSLMSTPILNPPQTGILGMHKIQERPMAVDGQVVILPMMYLALSYDHRLIDGKTAVQFLVAVKDLIEDPARILLQL</sequence>
<dbReference type="FunFam" id="3.30.559.10:FF:000007">
    <property type="entry name" value="Dihydrolipoamide acetyltransferase component of pyruvate dehydrogenase complex"/>
    <property type="match status" value="1"/>
</dbReference>
<dbReference type="UniPathway" id="UPA00868">
    <property type="reaction ID" value="UER00840"/>
</dbReference>
<dbReference type="GO" id="GO:0033512">
    <property type="term" value="P:L-lysine catabolic process to acetyl-CoA via saccharopine"/>
    <property type="evidence" value="ECO:0007669"/>
    <property type="project" value="UniProtKB-UniRule"/>
</dbReference>
<evidence type="ECO:0000256" key="9">
    <source>
        <dbReference type="ARBA" id="ARBA00023315"/>
    </source>
</evidence>
<dbReference type="PROSITE" id="PS00189">
    <property type="entry name" value="LIPOYL"/>
    <property type="match status" value="1"/>
</dbReference>
<dbReference type="Proteomes" id="UP000477680">
    <property type="component" value="Chromosome"/>
</dbReference>
<accession>A0A6C0U4K6</accession>
<dbReference type="InterPro" id="IPR023213">
    <property type="entry name" value="CAT-like_dom_sf"/>
</dbReference>
<dbReference type="GO" id="GO:0005829">
    <property type="term" value="C:cytosol"/>
    <property type="evidence" value="ECO:0007669"/>
    <property type="project" value="TreeGrafter"/>
</dbReference>
<dbReference type="InterPro" id="IPR004167">
    <property type="entry name" value="PSBD"/>
</dbReference>
<comment type="function">
    <text evidence="1 11">E2 component of the 2-oxoglutarate dehydrogenase (OGDH) complex which catalyzes the second step in the conversion of 2-oxoglutarate to succinyl-CoA and CO(2).</text>
</comment>
<comment type="pathway">
    <text evidence="2 11">Amino-acid degradation; L-lysine degradation via saccharopine pathway; glutaryl-CoA from L-lysine: step 6/6.</text>
</comment>
<dbReference type="NCBIfam" id="TIGR01347">
    <property type="entry name" value="sucB"/>
    <property type="match status" value="1"/>
</dbReference>
<keyword evidence="6 11" id="KW-0816">Tricarboxylic acid cycle</keyword>
<comment type="cofactor">
    <cofactor evidence="11">
        <name>(R)-lipoate</name>
        <dbReference type="ChEBI" id="CHEBI:83088"/>
    </cofactor>
    <text evidence="11">Binds 1 lipoyl cofactor covalently.</text>
</comment>
<evidence type="ECO:0000256" key="2">
    <source>
        <dbReference type="ARBA" id="ARBA00005145"/>
    </source>
</evidence>
<dbReference type="CDD" id="cd06849">
    <property type="entry name" value="lipoyl_domain"/>
    <property type="match status" value="1"/>
</dbReference>
<evidence type="ECO:0000259" key="14">
    <source>
        <dbReference type="PROSITE" id="PS51826"/>
    </source>
</evidence>
<dbReference type="GO" id="GO:0004149">
    <property type="term" value="F:dihydrolipoyllysine-residue succinyltransferase activity"/>
    <property type="evidence" value="ECO:0007669"/>
    <property type="project" value="UniProtKB-UniRule"/>
</dbReference>
<dbReference type="InterPro" id="IPR011053">
    <property type="entry name" value="Single_hybrid_motif"/>
</dbReference>
<evidence type="ECO:0000256" key="4">
    <source>
        <dbReference type="ARBA" id="ARBA00012945"/>
    </source>
</evidence>
<dbReference type="PANTHER" id="PTHR43416">
    <property type="entry name" value="DIHYDROLIPOYLLYSINE-RESIDUE SUCCINYLTRANSFERASE COMPONENT OF 2-OXOGLUTARATE DEHYDROGENASE COMPLEX, MITOCHONDRIAL-RELATED"/>
    <property type="match status" value="1"/>
</dbReference>
<dbReference type="Pfam" id="PF02817">
    <property type="entry name" value="E3_binding"/>
    <property type="match status" value="1"/>
</dbReference>
<dbReference type="InterPro" id="IPR003016">
    <property type="entry name" value="2-oxoA_DH_lipoyl-BS"/>
</dbReference>
<dbReference type="AlphaFoldDB" id="A0A6C0U4K6"/>
<evidence type="ECO:0000256" key="5">
    <source>
        <dbReference type="ARBA" id="ARBA00019511"/>
    </source>
</evidence>
<dbReference type="NCBIfam" id="NF004309">
    <property type="entry name" value="PRK05704.1"/>
    <property type="match status" value="1"/>
</dbReference>
<dbReference type="InterPro" id="IPR001078">
    <property type="entry name" value="2-oxoacid_DH_actylTfrase"/>
</dbReference>
<keyword evidence="7 11" id="KW-0808">Transferase</keyword>
<evidence type="ECO:0000259" key="13">
    <source>
        <dbReference type="PROSITE" id="PS50968"/>
    </source>
</evidence>
<keyword evidence="8 11" id="KW-0450">Lipoyl</keyword>
<dbReference type="InterPro" id="IPR050537">
    <property type="entry name" value="2-oxoacid_dehydrogenase"/>
</dbReference>
<dbReference type="EMBL" id="CP048711">
    <property type="protein sequence ID" value="QIB64384.1"/>
    <property type="molecule type" value="Genomic_DNA"/>
</dbReference>
<dbReference type="Gene3D" id="4.10.320.10">
    <property type="entry name" value="E3-binding domain"/>
    <property type="match status" value="1"/>
</dbReference>
<feature type="region of interest" description="Disordered" evidence="12">
    <location>
        <begin position="79"/>
        <end position="188"/>
    </location>
</feature>
<dbReference type="SUPFAM" id="SSF51230">
    <property type="entry name" value="Single hybrid motif"/>
    <property type="match status" value="1"/>
</dbReference>
<evidence type="ECO:0000313" key="16">
    <source>
        <dbReference type="Proteomes" id="UP000477680"/>
    </source>
</evidence>
<dbReference type="Pfam" id="PF00198">
    <property type="entry name" value="2-oxoacid_dh"/>
    <property type="match status" value="1"/>
</dbReference>
<evidence type="ECO:0000256" key="11">
    <source>
        <dbReference type="RuleBase" id="RU361138"/>
    </source>
</evidence>
<feature type="domain" description="Peripheral subunit-binding (PSBD)" evidence="14">
    <location>
        <begin position="118"/>
        <end position="155"/>
    </location>
</feature>
<reference evidence="15 16" key="1">
    <citation type="submission" date="2020-02" db="EMBL/GenBank/DDBJ databases">
        <title>Genome sequencing for Kineobactrum sp. M2.</title>
        <authorList>
            <person name="Park S.-J."/>
        </authorList>
    </citation>
    <scope>NUCLEOTIDE SEQUENCE [LARGE SCALE GENOMIC DNA]</scope>
    <source>
        <strain evidence="15 16">M2</strain>
    </source>
</reference>
<gene>
    <name evidence="15" type="primary">odhB</name>
    <name evidence="15" type="ORF">G3T16_02160</name>
</gene>
<dbReference type="SUPFAM" id="SSF52777">
    <property type="entry name" value="CoA-dependent acyltransferases"/>
    <property type="match status" value="1"/>
</dbReference>
<dbReference type="InterPro" id="IPR000089">
    <property type="entry name" value="Biotin_lipoyl"/>
</dbReference>
<feature type="domain" description="Lipoyl-binding" evidence="13">
    <location>
        <begin position="2"/>
        <end position="77"/>
    </location>
</feature>
<dbReference type="InterPro" id="IPR006255">
    <property type="entry name" value="SucB"/>
</dbReference>
<evidence type="ECO:0000256" key="7">
    <source>
        <dbReference type="ARBA" id="ARBA00022679"/>
    </source>
</evidence>
<dbReference type="RefSeq" id="WP_163493634.1">
    <property type="nucleotide sequence ID" value="NZ_CP048711.1"/>
</dbReference>
<dbReference type="Pfam" id="PF00364">
    <property type="entry name" value="Biotin_lipoyl"/>
    <property type="match status" value="1"/>
</dbReference>
<evidence type="ECO:0000256" key="1">
    <source>
        <dbReference type="ARBA" id="ARBA00004052"/>
    </source>
</evidence>